<keyword evidence="1" id="KW-0812">Transmembrane</keyword>
<keyword evidence="1" id="KW-1133">Transmembrane helix</keyword>
<keyword evidence="3" id="KW-1185">Reference proteome</keyword>
<dbReference type="AlphaFoldDB" id="A0A5A5T9Q2"/>
<dbReference type="Proteomes" id="UP000322530">
    <property type="component" value="Unassembled WGS sequence"/>
</dbReference>
<name>A0A5A5T9Q2_9CHLR</name>
<organism evidence="2 3">
    <name type="scientific">Dictyobacter arantiisoli</name>
    <dbReference type="NCBI Taxonomy" id="2014874"/>
    <lineage>
        <taxon>Bacteria</taxon>
        <taxon>Bacillati</taxon>
        <taxon>Chloroflexota</taxon>
        <taxon>Ktedonobacteria</taxon>
        <taxon>Ktedonobacterales</taxon>
        <taxon>Dictyobacteraceae</taxon>
        <taxon>Dictyobacter</taxon>
    </lineage>
</organism>
<dbReference type="EMBL" id="BIXY01000012">
    <property type="protein sequence ID" value="GCF07634.1"/>
    <property type="molecule type" value="Genomic_DNA"/>
</dbReference>
<evidence type="ECO:0000313" key="2">
    <source>
        <dbReference type="EMBL" id="GCF07634.1"/>
    </source>
</evidence>
<keyword evidence="1" id="KW-0472">Membrane</keyword>
<evidence type="ECO:0000256" key="1">
    <source>
        <dbReference type="SAM" id="Phobius"/>
    </source>
</evidence>
<gene>
    <name evidence="2" type="ORF">KDI_11980</name>
</gene>
<protein>
    <submittedName>
        <fullName evidence="2">Uncharacterized protein</fullName>
    </submittedName>
</protein>
<feature type="transmembrane region" description="Helical" evidence="1">
    <location>
        <begin position="191"/>
        <end position="213"/>
    </location>
</feature>
<accession>A0A5A5T9Q2</accession>
<evidence type="ECO:0000313" key="3">
    <source>
        <dbReference type="Proteomes" id="UP000322530"/>
    </source>
</evidence>
<comment type="caution">
    <text evidence="2">The sequence shown here is derived from an EMBL/GenBank/DDBJ whole genome shotgun (WGS) entry which is preliminary data.</text>
</comment>
<dbReference type="OrthoDB" id="161547at2"/>
<proteinExistence type="predicted"/>
<dbReference type="RefSeq" id="WP_149400647.1">
    <property type="nucleotide sequence ID" value="NZ_BIXY01000012.1"/>
</dbReference>
<sequence>MADVIYPMHKEGRSYRGHFLVGEYSPARRAPALPAIPARASARSTTTPRVRAPYARVDRNTEDIDMTRVPTMPQARPIWEYETTQYMVASSVEQLTLASTDAVLPALQPATLHSVGQTRLSQSHTRASVAVTMKPREQSIIERLREHHIDDIDTMPPLLSHPFGARIASSLAFEPIKGVRAWLLRPGRLEFLIWLLGTFLLICITLCLILLFLSSMGYLMIR</sequence>
<reference evidence="2 3" key="1">
    <citation type="submission" date="2019-01" db="EMBL/GenBank/DDBJ databases">
        <title>Draft genome sequence of Dictyobacter sp. Uno17.</title>
        <authorList>
            <person name="Wang C.M."/>
            <person name="Zheng Y."/>
            <person name="Sakai Y."/>
            <person name="Abe K."/>
            <person name="Yokota A."/>
            <person name="Yabe S."/>
        </authorList>
    </citation>
    <scope>NUCLEOTIDE SEQUENCE [LARGE SCALE GENOMIC DNA]</scope>
    <source>
        <strain evidence="2 3">Uno17</strain>
    </source>
</reference>